<dbReference type="GO" id="GO:0006878">
    <property type="term" value="P:intracellular copper ion homeostasis"/>
    <property type="evidence" value="ECO:0007669"/>
    <property type="project" value="InterPro"/>
</dbReference>
<name>A0AA42L8D5_9GAMM</name>
<comment type="caution">
    <text evidence="2">The sequence shown here is derived from an EMBL/GenBank/DDBJ whole genome shotgun (WGS) entry which is preliminary data.</text>
</comment>
<dbReference type="GO" id="GO:0009279">
    <property type="term" value="C:cell outer membrane"/>
    <property type="evidence" value="ECO:0007669"/>
    <property type="project" value="InterPro"/>
</dbReference>
<sequence length="302" mass="34759">MHITKQVCKMKRYTQLLAIGGMVSSFSAFVYAHEGHDQMMQMEMPAHQNMPVAASSPMDHSQHQHQITVLQQLPATEYGQHDHMREHGGQIYQSTQLDTAWLLDEDGKGTVKSKLKTWMGSDENKLFINADYAKAESEKSEQRIAALYSRNISDFWDVQAGVNYRYNAEHQVDKEQFEGVVGVHGMAQYFFETDAHLYAGQDQQWRFVLETERDFLLTQKLIMQPYLEMEWVLRDQSKYAAKTGLADAEVGIKTRYEIVKNRVMPFIDVAYGYNKGRKATDWQEATDSKTGWIYGAGLTLKF</sequence>
<dbReference type="GO" id="GO:0005507">
    <property type="term" value="F:copper ion binding"/>
    <property type="evidence" value="ECO:0007669"/>
    <property type="project" value="InterPro"/>
</dbReference>
<feature type="signal peptide" evidence="1">
    <location>
        <begin position="1"/>
        <end position="32"/>
    </location>
</feature>
<reference evidence="2" key="1">
    <citation type="submission" date="2022-09" db="EMBL/GenBank/DDBJ databases">
        <title>Intensive care unit water sources are persistently colonized with multi-drug resistant bacteria and are the site of extensive horizontal gene transfer of antibiotic resistance genes.</title>
        <authorList>
            <person name="Diorio-Toth L."/>
        </authorList>
    </citation>
    <scope>NUCLEOTIDE SEQUENCE</scope>
    <source>
        <strain evidence="2">GD04005</strain>
    </source>
</reference>
<dbReference type="Proteomes" id="UP001159329">
    <property type="component" value="Unassembled WGS sequence"/>
</dbReference>
<dbReference type="RefSeq" id="WP_279696631.1">
    <property type="nucleotide sequence ID" value="NZ_JAOEEO010000005.1"/>
</dbReference>
<dbReference type="EMBL" id="JAOEEO010000005">
    <property type="protein sequence ID" value="MDH0565043.1"/>
    <property type="molecule type" value="Genomic_DNA"/>
</dbReference>
<dbReference type="InterPro" id="IPR007939">
    <property type="entry name" value="Cu-R_B_prcur"/>
</dbReference>
<dbReference type="Pfam" id="PF05275">
    <property type="entry name" value="CopB"/>
    <property type="match status" value="1"/>
</dbReference>
<dbReference type="AlphaFoldDB" id="A0AA42L8D5"/>
<evidence type="ECO:0000256" key="1">
    <source>
        <dbReference type="SAM" id="SignalP"/>
    </source>
</evidence>
<dbReference type="SUPFAM" id="SSF103515">
    <property type="entry name" value="Autotransporter"/>
    <property type="match status" value="1"/>
</dbReference>
<evidence type="ECO:0000313" key="2">
    <source>
        <dbReference type="EMBL" id="MDH0565043.1"/>
    </source>
</evidence>
<proteinExistence type="predicted"/>
<gene>
    <name evidence="2" type="ORF">N7644_15370</name>
</gene>
<keyword evidence="1" id="KW-0732">Signal</keyword>
<evidence type="ECO:0000313" key="3">
    <source>
        <dbReference type="Proteomes" id="UP001159329"/>
    </source>
</evidence>
<dbReference type="InterPro" id="IPR036709">
    <property type="entry name" value="Autotransporte_beta_dom_sf"/>
</dbReference>
<accession>A0AA42L8D5</accession>
<organism evidence="2 3">
    <name type="scientific">Acinetobacter courvalinii</name>
    <dbReference type="NCBI Taxonomy" id="280147"/>
    <lineage>
        <taxon>Bacteria</taxon>
        <taxon>Pseudomonadati</taxon>
        <taxon>Pseudomonadota</taxon>
        <taxon>Gammaproteobacteria</taxon>
        <taxon>Moraxellales</taxon>
        <taxon>Moraxellaceae</taxon>
        <taxon>Acinetobacter</taxon>
    </lineage>
</organism>
<protein>
    <submittedName>
        <fullName evidence="2">Copper resistance protein B</fullName>
    </submittedName>
</protein>
<feature type="chain" id="PRO_5041445245" evidence="1">
    <location>
        <begin position="33"/>
        <end position="302"/>
    </location>
</feature>